<dbReference type="Gene3D" id="2.60.120.380">
    <property type="match status" value="2"/>
</dbReference>
<dbReference type="EMBL" id="JACCKA010000060">
    <property type="protein sequence ID" value="NZA26668.1"/>
    <property type="molecule type" value="Genomic_DNA"/>
</dbReference>
<dbReference type="InterPro" id="IPR000601">
    <property type="entry name" value="PKD_dom"/>
</dbReference>
<dbReference type="GO" id="GO:0006508">
    <property type="term" value="P:proteolysis"/>
    <property type="evidence" value="ECO:0007669"/>
    <property type="project" value="InterPro"/>
</dbReference>
<proteinExistence type="predicted"/>
<dbReference type="Pfam" id="PF04151">
    <property type="entry name" value="PPC"/>
    <property type="match status" value="2"/>
</dbReference>
<dbReference type="CDD" id="cd00146">
    <property type="entry name" value="PKD"/>
    <property type="match status" value="1"/>
</dbReference>
<name>A0A853JDP8_9GAMM</name>
<reference evidence="5 6" key="1">
    <citation type="submission" date="2020-07" db="EMBL/GenBank/DDBJ databases">
        <title>Luteimonas sp. SJ-92.</title>
        <authorList>
            <person name="Huang X.-X."/>
            <person name="Xu L."/>
            <person name="Sun J.-Q."/>
        </authorList>
    </citation>
    <scope>NUCLEOTIDE SEQUENCE [LARGE SCALE GENOMIC DNA]</scope>
    <source>
        <strain evidence="5 6">SJ-92</strain>
    </source>
</reference>
<dbReference type="SUPFAM" id="SSF50494">
    <property type="entry name" value="Trypsin-like serine proteases"/>
    <property type="match status" value="1"/>
</dbReference>
<dbReference type="InterPro" id="IPR022409">
    <property type="entry name" value="PKD/Chitinase_dom"/>
</dbReference>
<dbReference type="Gene3D" id="2.60.40.10">
    <property type="entry name" value="Immunoglobulins"/>
    <property type="match status" value="1"/>
</dbReference>
<dbReference type="InterPro" id="IPR007280">
    <property type="entry name" value="Peptidase_C_arc/bac"/>
</dbReference>
<dbReference type="AlphaFoldDB" id="A0A853JDP8"/>
<protein>
    <submittedName>
        <fullName evidence="5">Pre-peptidase C-terminal domain-containing protein</fullName>
    </submittedName>
</protein>
<feature type="domain" description="PKD" evidence="3">
    <location>
        <begin position="488"/>
        <end position="553"/>
    </location>
</feature>
<evidence type="ECO:0000313" key="6">
    <source>
        <dbReference type="Proteomes" id="UP000578091"/>
    </source>
</evidence>
<feature type="domain" description="Peptidase S1" evidence="4">
    <location>
        <begin position="207"/>
        <end position="456"/>
    </location>
</feature>
<evidence type="ECO:0000256" key="2">
    <source>
        <dbReference type="SAM" id="SignalP"/>
    </source>
</evidence>
<dbReference type="PROSITE" id="PS50093">
    <property type="entry name" value="PKD"/>
    <property type="match status" value="1"/>
</dbReference>
<dbReference type="PANTHER" id="PTHR36234:SF5">
    <property type="entry name" value="LYSYL ENDOPEPTIDASE"/>
    <property type="match status" value="1"/>
</dbReference>
<dbReference type="InterPro" id="IPR001254">
    <property type="entry name" value="Trypsin_dom"/>
</dbReference>
<dbReference type="SMART" id="SM00089">
    <property type="entry name" value="PKD"/>
    <property type="match status" value="1"/>
</dbReference>
<dbReference type="Gene3D" id="2.40.10.10">
    <property type="entry name" value="Trypsin-like serine proteases"/>
    <property type="match status" value="2"/>
</dbReference>
<dbReference type="Pfam" id="PF18911">
    <property type="entry name" value="PKD_4"/>
    <property type="match status" value="1"/>
</dbReference>
<evidence type="ECO:0000256" key="1">
    <source>
        <dbReference type="ARBA" id="ARBA00001913"/>
    </source>
</evidence>
<dbReference type="InterPro" id="IPR009003">
    <property type="entry name" value="Peptidase_S1_PA"/>
</dbReference>
<feature type="signal peptide" evidence="2">
    <location>
        <begin position="1"/>
        <end position="20"/>
    </location>
</feature>
<dbReference type="Pfam" id="PF13365">
    <property type="entry name" value="Trypsin_2"/>
    <property type="match status" value="1"/>
</dbReference>
<organism evidence="5 6">
    <name type="scientific">Luteimonas salinisoli</name>
    <dbReference type="NCBI Taxonomy" id="2752307"/>
    <lineage>
        <taxon>Bacteria</taxon>
        <taxon>Pseudomonadati</taxon>
        <taxon>Pseudomonadota</taxon>
        <taxon>Gammaproteobacteria</taxon>
        <taxon>Lysobacterales</taxon>
        <taxon>Lysobacteraceae</taxon>
        <taxon>Luteimonas</taxon>
    </lineage>
</organism>
<comment type="caution">
    <text evidence="5">The sequence shown here is derived from an EMBL/GenBank/DDBJ whole genome shotgun (WGS) entry which is preliminary data.</text>
</comment>
<dbReference type="InterPro" id="IPR043504">
    <property type="entry name" value="Peptidase_S1_PA_chymotrypsin"/>
</dbReference>
<dbReference type="PANTHER" id="PTHR36234">
    <property type="entry name" value="LYSYL ENDOPEPTIDASE"/>
    <property type="match status" value="1"/>
</dbReference>
<comment type="cofactor">
    <cofactor evidence="1">
        <name>Ca(2+)</name>
        <dbReference type="ChEBI" id="CHEBI:29108"/>
    </cofactor>
</comment>
<keyword evidence="2" id="KW-0732">Signal</keyword>
<evidence type="ECO:0000313" key="5">
    <source>
        <dbReference type="EMBL" id="NZA26668.1"/>
    </source>
</evidence>
<keyword evidence="6" id="KW-1185">Reference proteome</keyword>
<dbReference type="RefSeq" id="WP_180678458.1">
    <property type="nucleotide sequence ID" value="NZ_JACCKA010000060.1"/>
</dbReference>
<feature type="chain" id="PRO_5032793132" evidence="2">
    <location>
        <begin position="21"/>
        <end position="772"/>
    </location>
</feature>
<dbReference type="PROSITE" id="PS50240">
    <property type="entry name" value="TRYPSIN_DOM"/>
    <property type="match status" value="1"/>
</dbReference>
<dbReference type="Proteomes" id="UP000578091">
    <property type="component" value="Unassembled WGS sequence"/>
</dbReference>
<evidence type="ECO:0000259" key="3">
    <source>
        <dbReference type="PROSITE" id="PS50093"/>
    </source>
</evidence>
<sequence length="772" mass="81709">MKRLIALFSAGVLLAGAATASPRDARPAAFDHRLPAEHTVEVRSMPAVDAAKLRAEDMQRAAVRRDAPVRFATPHPVDITPLDAGDWDEIGSDMLVWRLRLESKGALSLNFGFSEYAMPAGGRMLLYPAGLGRNADPAAIRTFTEADNKRHGRLWTPVVPGDHAVIEVVVPRAKLGELKLRLTSVNHDYIGFGDLARRGAMEQAQGISGSCNIDVVCPAGDDWRDQIPASGAYSRFGTFYCSGSLVNNTANDQKMYFLTAHHCGMGTADAAASIVVYWNYENSYCRTPGSTESGQNGDGSLAQNQTGAVPRATWSTSDFTLLELDDPADPEFDLYWAGWDRRDTSFDGATAIHHPRVAEKRITHSSNPLVISGYFGSGSDHLHVFWDQPGTTEGGSSGSPLYSPEGRVIGQLHGGLASCSTSGDDHSDYYGRVYTSWAGGGTDATRLSNWLDPVGTGAEFIDGIGANGGGEPGDPVAGFTYAVDNDALTVTFTDTSSDDDGTIVSHDWDFGDGTGSSEADPVKTYDAPGVYTVSLTVTDDEGNTGSTSQAIEVGDLGPDATEIFNLQPVTGLSGAAGDELLYSLAVPEGVEGALAFISSGGSGDITMYVSFEAEPDADAYDYVSQRPGNNETIRIAAPQAGTYYVKLVGVRAFSRVTLQARHAEPETGPGDGELENGVPVTDIAGDAGSEQFWTIEVPAGTATLTVAMTGGTGDPDLYVRHGAQPNTTTYDCRPYLSGSNETCAIDSPQAGTWHVLIRGYTAFSGVTLTGSY</sequence>
<dbReference type="InterPro" id="IPR035986">
    <property type="entry name" value="PKD_dom_sf"/>
</dbReference>
<gene>
    <name evidence="5" type="ORF">H0E84_09745</name>
</gene>
<dbReference type="InterPro" id="IPR013783">
    <property type="entry name" value="Ig-like_fold"/>
</dbReference>
<dbReference type="GO" id="GO:0004252">
    <property type="term" value="F:serine-type endopeptidase activity"/>
    <property type="evidence" value="ECO:0007669"/>
    <property type="project" value="InterPro"/>
</dbReference>
<accession>A0A853JDP8</accession>
<evidence type="ECO:0000259" key="4">
    <source>
        <dbReference type="PROSITE" id="PS50240"/>
    </source>
</evidence>
<dbReference type="SUPFAM" id="SSF49299">
    <property type="entry name" value="PKD domain"/>
    <property type="match status" value="1"/>
</dbReference>